<dbReference type="Gene3D" id="2.60.120.260">
    <property type="entry name" value="Galactose-binding domain-like"/>
    <property type="match status" value="1"/>
</dbReference>
<organism evidence="8 10">
    <name type="scientific">Cryobacterium roopkundense</name>
    <dbReference type="NCBI Taxonomy" id="1001240"/>
    <lineage>
        <taxon>Bacteria</taxon>
        <taxon>Bacillati</taxon>
        <taxon>Actinomycetota</taxon>
        <taxon>Actinomycetes</taxon>
        <taxon>Micrococcales</taxon>
        <taxon>Microbacteriaceae</taxon>
        <taxon>Cryobacterium</taxon>
    </lineage>
</organism>
<dbReference type="Gene3D" id="3.20.20.80">
    <property type="entry name" value="Glycosidases"/>
    <property type="match status" value="1"/>
</dbReference>
<accession>A0A099J3J5</accession>
<dbReference type="EMBL" id="JACHBQ010000001">
    <property type="protein sequence ID" value="MBB5640451.1"/>
    <property type="molecule type" value="Genomic_DNA"/>
</dbReference>
<proteinExistence type="inferred from homology"/>
<evidence type="ECO:0000313" key="9">
    <source>
        <dbReference type="EMBL" id="MBB5640451.1"/>
    </source>
</evidence>
<dbReference type="InterPro" id="IPR013783">
    <property type="entry name" value="Ig-like_fold"/>
</dbReference>
<comment type="catalytic activity">
    <reaction evidence="1">
        <text>Hydrolysis of terminal, non-reducing beta-D-mannose residues in beta-D-mannosides.</text>
        <dbReference type="EC" id="3.2.1.25"/>
    </reaction>
</comment>
<name>A0A099J3J5_9MICO</name>
<dbReference type="STRING" id="1001240.GY21_18265"/>
<comment type="caution">
    <text evidence="8">The sequence shown here is derived from an EMBL/GenBank/DDBJ whole genome shotgun (WGS) entry which is preliminary data.</text>
</comment>
<evidence type="ECO:0000256" key="3">
    <source>
        <dbReference type="ARBA" id="ARBA00012754"/>
    </source>
</evidence>
<dbReference type="InterPro" id="IPR036156">
    <property type="entry name" value="Beta-gal/glucu_dom_sf"/>
</dbReference>
<keyword evidence="5 9" id="KW-0326">Glycosidase</keyword>
<evidence type="ECO:0000256" key="5">
    <source>
        <dbReference type="ARBA" id="ARBA00023295"/>
    </source>
</evidence>
<dbReference type="InterPro" id="IPR006102">
    <property type="entry name" value="Ig-like_GH2"/>
</dbReference>
<dbReference type="GO" id="GO:0004567">
    <property type="term" value="F:beta-mannosidase activity"/>
    <property type="evidence" value="ECO:0007669"/>
    <property type="project" value="UniProtKB-EC"/>
</dbReference>
<dbReference type="InterPro" id="IPR017853">
    <property type="entry name" value="GH"/>
</dbReference>
<dbReference type="Pfam" id="PF22666">
    <property type="entry name" value="Glyco_hydro_2_N2"/>
    <property type="match status" value="1"/>
</dbReference>
<dbReference type="SUPFAM" id="SSF49785">
    <property type="entry name" value="Galactose-binding domain-like"/>
    <property type="match status" value="1"/>
</dbReference>
<dbReference type="eggNOG" id="COG3250">
    <property type="taxonomic scope" value="Bacteria"/>
</dbReference>
<dbReference type="InterPro" id="IPR008979">
    <property type="entry name" value="Galactose-bd-like_sf"/>
</dbReference>
<dbReference type="OrthoDB" id="9758603at2"/>
<evidence type="ECO:0000313" key="8">
    <source>
        <dbReference type="EMBL" id="KGJ72013.1"/>
    </source>
</evidence>
<comment type="similarity">
    <text evidence="2">Belongs to the glycosyl hydrolase 2 family.</text>
</comment>
<feature type="domain" description="Beta-mannosidase-like galactose-binding" evidence="7">
    <location>
        <begin position="25"/>
        <end position="187"/>
    </location>
</feature>
<evidence type="ECO:0000256" key="2">
    <source>
        <dbReference type="ARBA" id="ARBA00007401"/>
    </source>
</evidence>
<dbReference type="PANTHER" id="PTHR43730">
    <property type="entry name" value="BETA-MANNOSIDASE"/>
    <property type="match status" value="1"/>
</dbReference>
<dbReference type="PANTHER" id="PTHR43730:SF1">
    <property type="entry name" value="BETA-MANNOSIDASE"/>
    <property type="match status" value="1"/>
</dbReference>
<dbReference type="EC" id="3.2.1.25" evidence="3"/>
<reference evidence="9 11" key="2">
    <citation type="submission" date="2020-08" db="EMBL/GenBank/DDBJ databases">
        <title>Sequencing the genomes of 1000 actinobacteria strains.</title>
        <authorList>
            <person name="Klenk H.-P."/>
        </authorList>
    </citation>
    <scope>NUCLEOTIDE SEQUENCE [LARGE SCALE GENOMIC DNA]</scope>
    <source>
        <strain evidence="9 11">DSM 21065</strain>
    </source>
</reference>
<dbReference type="Proteomes" id="UP000029864">
    <property type="component" value="Unassembled WGS sequence"/>
</dbReference>
<evidence type="ECO:0000259" key="6">
    <source>
        <dbReference type="Pfam" id="PF00703"/>
    </source>
</evidence>
<dbReference type="AlphaFoldDB" id="A0A099J3J5"/>
<gene>
    <name evidence="9" type="ORF">BJ997_000999</name>
    <name evidence="8" type="ORF">GY21_18265</name>
</gene>
<dbReference type="EMBL" id="JPXF01000106">
    <property type="protein sequence ID" value="KGJ72013.1"/>
    <property type="molecule type" value="Genomic_DNA"/>
</dbReference>
<dbReference type="SUPFAM" id="SSF51445">
    <property type="entry name" value="(Trans)glycosidases"/>
    <property type="match status" value="1"/>
</dbReference>
<dbReference type="SUPFAM" id="SSF49303">
    <property type="entry name" value="beta-Galactosidase/glucuronidase domain"/>
    <property type="match status" value="2"/>
</dbReference>
<evidence type="ECO:0000259" key="7">
    <source>
        <dbReference type="Pfam" id="PF22666"/>
    </source>
</evidence>
<dbReference type="Pfam" id="PF00703">
    <property type="entry name" value="Glyco_hydro_2"/>
    <property type="match status" value="1"/>
</dbReference>
<evidence type="ECO:0000256" key="1">
    <source>
        <dbReference type="ARBA" id="ARBA00000829"/>
    </source>
</evidence>
<feature type="domain" description="Glycoside hydrolase family 2 immunoglobulin-like beta-sandwich" evidence="6">
    <location>
        <begin position="218"/>
        <end position="329"/>
    </location>
</feature>
<dbReference type="GO" id="GO:0005975">
    <property type="term" value="P:carbohydrate metabolic process"/>
    <property type="evidence" value="ECO:0007669"/>
    <property type="project" value="InterPro"/>
</dbReference>
<dbReference type="RefSeq" id="WP_035839332.1">
    <property type="nucleotide sequence ID" value="NZ_JACHBQ010000001.1"/>
</dbReference>
<protein>
    <recommendedName>
        <fullName evidence="3">beta-mannosidase</fullName>
        <ecNumber evidence="3">3.2.1.25</ecNumber>
    </recommendedName>
</protein>
<keyword evidence="10" id="KW-1185">Reference proteome</keyword>
<keyword evidence="4 9" id="KW-0378">Hydrolase</keyword>
<dbReference type="FunFam" id="3.20.20.80:FF:000050">
    <property type="entry name" value="Beta-mannosidase B"/>
    <property type="match status" value="1"/>
</dbReference>
<dbReference type="GO" id="GO:0006516">
    <property type="term" value="P:glycoprotein catabolic process"/>
    <property type="evidence" value="ECO:0007669"/>
    <property type="project" value="TreeGrafter"/>
</dbReference>
<dbReference type="Gene3D" id="2.60.40.10">
    <property type="entry name" value="Immunoglobulins"/>
    <property type="match status" value="2"/>
</dbReference>
<dbReference type="InterPro" id="IPR054593">
    <property type="entry name" value="Beta-mannosidase-like_N2"/>
</dbReference>
<dbReference type="InterPro" id="IPR050887">
    <property type="entry name" value="Beta-mannosidase_GH2"/>
</dbReference>
<reference evidence="8 10" key="1">
    <citation type="submission" date="2014-08" db="EMBL/GenBank/DDBJ databases">
        <authorList>
            <person name="Sisinthy S."/>
        </authorList>
    </citation>
    <scope>NUCLEOTIDE SEQUENCE [LARGE SCALE GENOMIC DNA]</scope>
    <source>
        <strain evidence="8 10">RuG17</strain>
    </source>
</reference>
<evidence type="ECO:0000313" key="11">
    <source>
        <dbReference type="Proteomes" id="UP000561726"/>
    </source>
</evidence>
<sequence>MTPHTPHGIRTLHDGWTLRAGAGPVPADIAQAVVAATVPGSVHTDLLAAGLIPDPYLDENERRVSWVGQADWEYSTRFEWAPDGEDRHDLVFEGLDTVATVSLNGRVIASTRNQHRRYRVAVDEHLRAGTNELTVHFASPVKYADAQSLELGYRPHVNSHPYNAIRKSACNFGWDWGLDVATSGIWKPVSLHSWSGARLESVRPTATVDGVVNGSAGMVTVEVQIERADADGGPVTIAGSIGAPGFGPVADLGQAVAGTGATGAGPGSAGATGSVAVAAGQTTATLSIPVAEVALWWPRGFGEQPLYPLEVTVATSQVTDLWASRLGFRTVAVELEPDVDGTSFRFVVNGQPIWARGANWIPDDAFLHRVDRPRYARRLDQAEFANINLLRVWGGGVFESDDFFDLCDERGILTWQDFLFACAGYSEEEPLRGEVEAEVRDNVERLMPHASLVLWNGNNENIWGYQEWGWEKRLQGKTWGLGYYLDLLPRLVTELDPSRAYTPGSPWSGDPDIFANAVEHGSVHLWEHWNREDYPGYRDVNPRFVAEFGWQGPASWSTITRAISDDPLTPESPGMLLHQKASDGNDKLTDGLVAHLPLPDHTEDWHWAMSLTQATAIAVGISYWRSLAPKNMGTVVWQLNDCWPVTSWAAVDGDGTAKPLLYALKHVYADQLLTIQPHDGVLVAAVINDSAVAWTETLVLTRHGFDGSERASVSIEVDVPARSTRVVPIPAAVATPTNEAGELLAATLGTERAHWFFAEYRDSELAAAELSSHVTDTPTGCAVTVTAHTLVRDLTLLVDKVDASAVVSDMLVTLLPGETVTFEVTSARPLDAAELTSLRVLRTANQLVADWAR</sequence>
<evidence type="ECO:0000256" key="4">
    <source>
        <dbReference type="ARBA" id="ARBA00022801"/>
    </source>
</evidence>
<dbReference type="Proteomes" id="UP000561726">
    <property type="component" value="Unassembled WGS sequence"/>
</dbReference>
<evidence type="ECO:0000313" key="10">
    <source>
        <dbReference type="Proteomes" id="UP000029864"/>
    </source>
</evidence>